<evidence type="ECO:0000313" key="2">
    <source>
        <dbReference type="EMBL" id="TVY03997.1"/>
    </source>
</evidence>
<feature type="domain" description="DinB-like" evidence="1">
    <location>
        <begin position="36"/>
        <end position="177"/>
    </location>
</feature>
<dbReference type="Pfam" id="PF12867">
    <property type="entry name" value="DinB_2"/>
    <property type="match status" value="1"/>
</dbReference>
<keyword evidence="3" id="KW-1185">Reference proteome</keyword>
<dbReference type="InterPro" id="IPR024775">
    <property type="entry name" value="DinB-like"/>
</dbReference>
<dbReference type="SUPFAM" id="SSF109854">
    <property type="entry name" value="DinB/YfiT-like putative metalloenzymes"/>
    <property type="match status" value="1"/>
</dbReference>
<name>A0A559JVZ3_9BACL</name>
<dbReference type="Proteomes" id="UP000317036">
    <property type="component" value="Unassembled WGS sequence"/>
</dbReference>
<evidence type="ECO:0000313" key="3">
    <source>
        <dbReference type="Proteomes" id="UP000317036"/>
    </source>
</evidence>
<sequence>MTKPILNYLAEFFNRMERIWMSNDSSAIIKQYMRNLDSYSIEQLQFKCKEDVWSVGQMYIHVIEVAKEYIEHIETCTKATHEEFECKTEDGTKAFAEKEWPNIRVKLEQPPNSTSNPESKDEIIAGLEQVLEKLAYWECCVDDANPACKVRHGWFGWLNAREWFEMVGMHSRHHLRQKAKLDEKLVEAGIR</sequence>
<dbReference type="OrthoDB" id="1495892at2"/>
<dbReference type="InterPro" id="IPR034660">
    <property type="entry name" value="DinB/YfiT-like"/>
</dbReference>
<organism evidence="2 3">
    <name type="scientific">Paenibacillus cremeus</name>
    <dbReference type="NCBI Taxonomy" id="2163881"/>
    <lineage>
        <taxon>Bacteria</taxon>
        <taxon>Bacillati</taxon>
        <taxon>Bacillota</taxon>
        <taxon>Bacilli</taxon>
        <taxon>Bacillales</taxon>
        <taxon>Paenibacillaceae</taxon>
        <taxon>Paenibacillus</taxon>
    </lineage>
</organism>
<gene>
    <name evidence="2" type="ORF">FPZ49_30805</name>
</gene>
<evidence type="ECO:0000259" key="1">
    <source>
        <dbReference type="Pfam" id="PF12867"/>
    </source>
</evidence>
<protein>
    <submittedName>
        <fullName evidence="2">DinB family protein</fullName>
    </submittedName>
</protein>
<reference evidence="2 3" key="1">
    <citation type="submission" date="2019-07" db="EMBL/GenBank/DDBJ databases">
        <authorList>
            <person name="Kim J."/>
        </authorList>
    </citation>
    <scope>NUCLEOTIDE SEQUENCE [LARGE SCALE GENOMIC DNA]</scope>
    <source>
        <strain evidence="2 3">JC52</strain>
    </source>
</reference>
<comment type="caution">
    <text evidence="2">The sequence shown here is derived from an EMBL/GenBank/DDBJ whole genome shotgun (WGS) entry which is preliminary data.</text>
</comment>
<dbReference type="AlphaFoldDB" id="A0A559JVZ3"/>
<proteinExistence type="predicted"/>
<dbReference type="Gene3D" id="1.20.120.450">
    <property type="entry name" value="dinb family like domain"/>
    <property type="match status" value="1"/>
</dbReference>
<accession>A0A559JVZ3</accession>
<dbReference type="EMBL" id="VNJI01000061">
    <property type="protein sequence ID" value="TVY03997.1"/>
    <property type="molecule type" value="Genomic_DNA"/>
</dbReference>